<dbReference type="EMBL" id="KB105273">
    <property type="protein sequence ID" value="ELK32471.1"/>
    <property type="molecule type" value="Genomic_DNA"/>
</dbReference>
<gene>
    <name evidence="1" type="ORF">MDA_GLEAN10004103</name>
</gene>
<evidence type="ECO:0000313" key="1">
    <source>
        <dbReference type="EMBL" id="ELK32471.1"/>
    </source>
</evidence>
<proteinExistence type="predicted"/>
<reference evidence="2" key="1">
    <citation type="journal article" date="2013" name="Science">
        <title>Comparative analysis of bat genomes provides insight into the evolution of flight and immunity.</title>
        <authorList>
            <person name="Zhang G."/>
            <person name="Cowled C."/>
            <person name="Shi Z."/>
            <person name="Huang Z."/>
            <person name="Bishop-Lilly K.A."/>
            <person name="Fang X."/>
            <person name="Wynne J.W."/>
            <person name="Xiong Z."/>
            <person name="Baker M.L."/>
            <person name="Zhao W."/>
            <person name="Tachedjian M."/>
            <person name="Zhu Y."/>
            <person name="Zhou P."/>
            <person name="Jiang X."/>
            <person name="Ng J."/>
            <person name="Yang L."/>
            <person name="Wu L."/>
            <person name="Xiao J."/>
            <person name="Feng Y."/>
            <person name="Chen Y."/>
            <person name="Sun X."/>
            <person name="Zhang Y."/>
            <person name="Marsh G.A."/>
            <person name="Crameri G."/>
            <person name="Broder C.C."/>
            <person name="Frey K.G."/>
            <person name="Wang L.F."/>
            <person name="Wang J."/>
        </authorList>
    </citation>
    <scope>NUCLEOTIDE SEQUENCE [LARGE SCALE GENOMIC DNA]</scope>
</reference>
<dbReference type="AlphaFoldDB" id="L5M299"/>
<protein>
    <submittedName>
        <fullName evidence="1">Uncharacterized protein</fullName>
    </submittedName>
</protein>
<keyword evidence="2" id="KW-1185">Reference proteome</keyword>
<organism evidence="1 2">
    <name type="scientific">Myotis davidii</name>
    <name type="common">David's myotis</name>
    <dbReference type="NCBI Taxonomy" id="225400"/>
    <lineage>
        <taxon>Eukaryota</taxon>
        <taxon>Metazoa</taxon>
        <taxon>Chordata</taxon>
        <taxon>Craniata</taxon>
        <taxon>Vertebrata</taxon>
        <taxon>Euteleostomi</taxon>
        <taxon>Mammalia</taxon>
        <taxon>Eutheria</taxon>
        <taxon>Laurasiatheria</taxon>
        <taxon>Chiroptera</taxon>
        <taxon>Yangochiroptera</taxon>
        <taxon>Vespertilionidae</taxon>
        <taxon>Myotis</taxon>
    </lineage>
</organism>
<dbReference type="Proteomes" id="UP000010556">
    <property type="component" value="Unassembled WGS sequence"/>
</dbReference>
<sequence>MRRVLPQGVVIGLPERLPGNPPPPGTLIEVSPRDSLLEIATPIPGDPSISRAGFAFTKPKEVTGGVPAPDLRML</sequence>
<accession>L5M299</accession>
<name>L5M299_MYODS</name>
<evidence type="ECO:0000313" key="2">
    <source>
        <dbReference type="Proteomes" id="UP000010556"/>
    </source>
</evidence>